<dbReference type="InterPro" id="IPR036388">
    <property type="entry name" value="WH-like_DNA-bd_sf"/>
</dbReference>
<evidence type="ECO:0000313" key="7">
    <source>
        <dbReference type="Proteomes" id="UP000595847"/>
    </source>
</evidence>
<keyword evidence="3" id="KW-0804">Transcription</keyword>
<dbReference type="SUPFAM" id="SSF46785">
    <property type="entry name" value="Winged helix' DNA-binding domain"/>
    <property type="match status" value="1"/>
</dbReference>
<dbReference type="SMART" id="SM00345">
    <property type="entry name" value="HTH_GNTR"/>
    <property type="match status" value="1"/>
</dbReference>
<dbReference type="GO" id="GO:0003677">
    <property type="term" value="F:DNA binding"/>
    <property type="evidence" value="ECO:0007669"/>
    <property type="project" value="UniProtKB-KW"/>
</dbReference>
<dbReference type="SMART" id="SM00895">
    <property type="entry name" value="FCD"/>
    <property type="match status" value="1"/>
</dbReference>
<reference evidence="6" key="2">
    <citation type="submission" date="2021-04" db="EMBL/GenBank/DDBJ databases">
        <title>Brevibacillus composti FJAT-54423, complete genome.</title>
        <authorList>
            <person name="Tang R."/>
        </authorList>
    </citation>
    <scope>NUCLEOTIDE SEQUENCE</scope>
    <source>
        <strain evidence="6">FJAT-54424</strain>
    </source>
</reference>
<dbReference type="Pfam" id="PF07729">
    <property type="entry name" value="FCD"/>
    <property type="match status" value="1"/>
</dbReference>
<dbReference type="InterPro" id="IPR008920">
    <property type="entry name" value="TF_FadR/GntR_C"/>
</dbReference>
<proteinExistence type="predicted"/>
<dbReference type="InterPro" id="IPR011711">
    <property type="entry name" value="GntR_C"/>
</dbReference>
<dbReference type="KEGG" id="bcop:JD108_00280"/>
<protein>
    <submittedName>
        <fullName evidence="5">GntR family transcriptional regulator</fullName>
    </submittedName>
</protein>
<dbReference type="InterPro" id="IPR036390">
    <property type="entry name" value="WH_DNA-bd_sf"/>
</dbReference>
<keyword evidence="8" id="KW-1185">Reference proteome</keyword>
<sequence length="226" mass="26187">MQIPSYSKRLSASDVAYLEVKRCITEWEYAPGVQLIEENLSKDLEVSRTPLRQALYRLELEGLIIRQPNGRIHVAPITVEEVEEIFKVREVLEGLLAREATAHVTVEHLQRLEDVLELMRRAAEQNRNQDTVKNGSNFHQILHDLSGNHTAMRFLEQLNSRIERYRRIGGYKNPGYVAMRPVEEHQQIFLAVSKGDAAEVEAAMRQHIRHSFYVAKETLELYLKND</sequence>
<keyword evidence="2" id="KW-0238">DNA-binding</keyword>
<evidence type="ECO:0000313" key="5">
    <source>
        <dbReference type="EMBL" id="QQE74507.1"/>
    </source>
</evidence>
<dbReference type="EMBL" id="CP066308">
    <property type="protein sequence ID" value="QQE74507.1"/>
    <property type="molecule type" value="Genomic_DNA"/>
</dbReference>
<keyword evidence="1" id="KW-0805">Transcription regulation</keyword>
<dbReference type="GO" id="GO:0003700">
    <property type="term" value="F:DNA-binding transcription factor activity"/>
    <property type="evidence" value="ECO:0007669"/>
    <property type="project" value="InterPro"/>
</dbReference>
<feature type="domain" description="HTH gntR-type" evidence="4">
    <location>
        <begin position="10"/>
        <end position="77"/>
    </location>
</feature>
<gene>
    <name evidence="5" type="ORF">JD108_00280</name>
    <name evidence="6" type="ORF">KDJ56_00280</name>
</gene>
<dbReference type="PANTHER" id="PTHR43537:SF24">
    <property type="entry name" value="GLUCONATE OPERON TRANSCRIPTIONAL REPRESSOR"/>
    <property type="match status" value="1"/>
</dbReference>
<dbReference type="InterPro" id="IPR000524">
    <property type="entry name" value="Tscrpt_reg_HTH_GntR"/>
</dbReference>
<dbReference type="Gene3D" id="1.10.10.10">
    <property type="entry name" value="Winged helix-like DNA-binding domain superfamily/Winged helix DNA-binding domain"/>
    <property type="match status" value="1"/>
</dbReference>
<evidence type="ECO:0000256" key="1">
    <source>
        <dbReference type="ARBA" id="ARBA00023015"/>
    </source>
</evidence>
<dbReference type="SUPFAM" id="SSF48008">
    <property type="entry name" value="GntR ligand-binding domain-like"/>
    <property type="match status" value="1"/>
</dbReference>
<dbReference type="Pfam" id="PF00392">
    <property type="entry name" value="GntR"/>
    <property type="match status" value="1"/>
</dbReference>
<reference evidence="5 7" key="1">
    <citation type="submission" date="2020-12" db="EMBL/GenBank/DDBJ databases">
        <title>strain FJAT-54423T represents a novel species of the genus Brevibacillus.</title>
        <authorList>
            <person name="Tang R."/>
        </authorList>
    </citation>
    <scope>NUCLEOTIDE SEQUENCE [LARGE SCALE GENOMIC DNA]</scope>
    <source>
        <strain evidence="5 7">FJAT-54423</strain>
    </source>
</reference>
<evidence type="ECO:0000256" key="2">
    <source>
        <dbReference type="ARBA" id="ARBA00023125"/>
    </source>
</evidence>
<dbReference type="Gene3D" id="1.20.120.530">
    <property type="entry name" value="GntR ligand-binding domain-like"/>
    <property type="match status" value="1"/>
</dbReference>
<evidence type="ECO:0000313" key="8">
    <source>
        <dbReference type="Proteomes" id="UP000677234"/>
    </source>
</evidence>
<dbReference type="Proteomes" id="UP000595847">
    <property type="component" value="Chromosome"/>
</dbReference>
<dbReference type="PROSITE" id="PS50949">
    <property type="entry name" value="HTH_GNTR"/>
    <property type="match status" value="1"/>
</dbReference>
<evidence type="ECO:0000313" key="6">
    <source>
        <dbReference type="EMBL" id="QUO41589.1"/>
    </source>
</evidence>
<dbReference type="AlphaFoldDB" id="A0A7T5JNV9"/>
<accession>A0A7T5JNV9</accession>
<evidence type="ECO:0000259" key="4">
    <source>
        <dbReference type="PROSITE" id="PS50949"/>
    </source>
</evidence>
<dbReference type="Proteomes" id="UP000677234">
    <property type="component" value="Chromosome"/>
</dbReference>
<dbReference type="EMBL" id="CP073708">
    <property type="protein sequence ID" value="QUO41589.1"/>
    <property type="molecule type" value="Genomic_DNA"/>
</dbReference>
<dbReference type="PANTHER" id="PTHR43537">
    <property type="entry name" value="TRANSCRIPTIONAL REGULATOR, GNTR FAMILY"/>
    <property type="match status" value="1"/>
</dbReference>
<organism evidence="5 7">
    <name type="scientific">Brevibacillus composti</name>
    <dbReference type="NCBI Taxonomy" id="2796470"/>
    <lineage>
        <taxon>Bacteria</taxon>
        <taxon>Bacillati</taxon>
        <taxon>Bacillota</taxon>
        <taxon>Bacilli</taxon>
        <taxon>Bacillales</taxon>
        <taxon>Paenibacillaceae</taxon>
        <taxon>Brevibacillus</taxon>
    </lineage>
</organism>
<evidence type="ECO:0000256" key="3">
    <source>
        <dbReference type="ARBA" id="ARBA00023163"/>
    </source>
</evidence>
<dbReference type="RefSeq" id="WP_198828086.1">
    <property type="nucleotide sequence ID" value="NZ_CP066308.1"/>
</dbReference>
<name>A0A7T5JNV9_9BACL</name>